<comment type="caution">
    <text evidence="3">The sequence shown here is derived from an EMBL/GenBank/DDBJ whole genome shotgun (WGS) entry which is preliminary data.</text>
</comment>
<dbReference type="PANTHER" id="PTHR10773">
    <property type="entry name" value="DNA-DIRECTED RNA POLYMERASES I, II, AND III SUBUNIT RPABC2"/>
    <property type="match status" value="1"/>
</dbReference>
<proteinExistence type="predicted"/>
<evidence type="ECO:0000259" key="2">
    <source>
        <dbReference type="Pfam" id="PF25273"/>
    </source>
</evidence>
<evidence type="ECO:0000256" key="1">
    <source>
        <dbReference type="SAM" id="MobiDB-lite"/>
    </source>
</evidence>
<feature type="region of interest" description="Disordered" evidence="1">
    <location>
        <begin position="32"/>
        <end position="67"/>
    </location>
</feature>
<feature type="non-terminal residue" evidence="3">
    <location>
        <position position="543"/>
    </location>
</feature>
<dbReference type="InterPro" id="IPR057191">
    <property type="entry name" value="DUF7869"/>
</dbReference>
<dbReference type="OrthoDB" id="6284373at2759"/>
<sequence length="543" mass="63442">TLILWTFEPRLKISMERPLNIDDDLFEPETFANNERKKRKRDPSEWSRTKAKKARVSGTEFKNPSGQTVVKQREMRRIDCICGCSESISEVEKDLIFESFCGKGSHEIQNEYLRGCTEVIGVDTLSNGTRRRTFIHKLHFQYKTVHVCQKFFLAIHGINRSRLRKKVLHREVDIEDRRGKHPNHPMKTTYATRDLMRIFFKSLPARHSHYSVNKNPNRLYMDSHWTVTALFERFLHYFPDVTRKQATLTVFRHIFNNEFNIKFGCPRTDKCDTCSKFLTSLNSLRTLTPNDVDAISGASILHEQHLEYADIFYRDMASAKLFPDNHFALCMDFQQNIPLPVTRINKEFYLRQLWIFNFGIKNIKTGETTMFLYSETFAKKGANEVISCLLWYVDNVVPPNVTTLSVFCDNPAGQNKNRFLFAALQHLANSRFERLYVKYPIPGHSRMPIDADFGLIEVQKRRMEHLYYPSDIVNMVKSARVVSPFNIVYVNMALTNDLCDDDVPCVLVRDYKLVLAPLFRTTEVGGMNLRSVRELRFFDDSFP</sequence>
<gene>
    <name evidence="3" type="ORF">AFUS01_LOCUS16457</name>
</gene>
<dbReference type="PANTHER" id="PTHR10773:SF19">
    <property type="match status" value="1"/>
</dbReference>
<dbReference type="EMBL" id="CAJVCH010151163">
    <property type="protein sequence ID" value="CAG7727625.1"/>
    <property type="molecule type" value="Genomic_DNA"/>
</dbReference>
<evidence type="ECO:0000313" key="4">
    <source>
        <dbReference type="Proteomes" id="UP000708208"/>
    </source>
</evidence>
<feature type="domain" description="DUF7869" evidence="2">
    <location>
        <begin position="366"/>
        <end position="463"/>
    </location>
</feature>
<accession>A0A8J2P0P0</accession>
<feature type="non-terminal residue" evidence="3">
    <location>
        <position position="1"/>
    </location>
</feature>
<dbReference type="Pfam" id="PF25273">
    <property type="entry name" value="DUF7869"/>
    <property type="match status" value="1"/>
</dbReference>
<dbReference type="AlphaFoldDB" id="A0A8J2P0P0"/>
<organism evidence="3 4">
    <name type="scientific">Allacma fusca</name>
    <dbReference type="NCBI Taxonomy" id="39272"/>
    <lineage>
        <taxon>Eukaryota</taxon>
        <taxon>Metazoa</taxon>
        <taxon>Ecdysozoa</taxon>
        <taxon>Arthropoda</taxon>
        <taxon>Hexapoda</taxon>
        <taxon>Collembola</taxon>
        <taxon>Symphypleona</taxon>
        <taxon>Sminthuridae</taxon>
        <taxon>Allacma</taxon>
    </lineage>
</organism>
<name>A0A8J2P0P0_9HEXA</name>
<keyword evidence="4" id="KW-1185">Reference proteome</keyword>
<reference evidence="3" key="1">
    <citation type="submission" date="2021-06" db="EMBL/GenBank/DDBJ databases">
        <authorList>
            <person name="Hodson N. C."/>
            <person name="Mongue J. A."/>
            <person name="Jaron S. K."/>
        </authorList>
    </citation>
    <scope>NUCLEOTIDE SEQUENCE</scope>
</reference>
<protein>
    <recommendedName>
        <fullName evidence="2">DUF7869 domain-containing protein</fullName>
    </recommendedName>
</protein>
<evidence type="ECO:0000313" key="3">
    <source>
        <dbReference type="EMBL" id="CAG7727625.1"/>
    </source>
</evidence>
<dbReference type="Proteomes" id="UP000708208">
    <property type="component" value="Unassembled WGS sequence"/>
</dbReference>